<sequence>MGKQITQPELQAEKELSSIIENGSDQVNIGKDSYKVKWLHPITNRKISRLMLKEGNDSTISYKVAAAIVVNSLWGLWLIYPILWRWFFFVKRYTEGDLSDVIAMGKKKIQLSEYYLNIILMTDMKDTIMGMTKKEMLAIRQEQITAQSGNSQKSTDG</sequence>
<organism evidence="2 3">
    <name type="scientific">Bacteroides reticulotermitis</name>
    <dbReference type="NCBI Taxonomy" id="1133319"/>
    <lineage>
        <taxon>Bacteria</taxon>
        <taxon>Pseudomonadati</taxon>
        <taxon>Bacteroidota</taxon>
        <taxon>Bacteroidia</taxon>
        <taxon>Bacteroidales</taxon>
        <taxon>Bacteroidaceae</taxon>
        <taxon>Bacteroides</taxon>
    </lineage>
</organism>
<keyword evidence="1" id="KW-0472">Membrane</keyword>
<reference evidence="2" key="1">
    <citation type="submission" date="2020-08" db="EMBL/GenBank/DDBJ databases">
        <title>Genomic Encyclopedia of Type Strains, Phase IV (KMG-IV): sequencing the most valuable type-strain genomes for metagenomic binning, comparative biology and taxonomic classification.</title>
        <authorList>
            <person name="Goeker M."/>
        </authorList>
    </citation>
    <scope>NUCLEOTIDE SEQUENCE [LARGE SCALE GENOMIC DNA]</scope>
    <source>
        <strain evidence="2">DSM 105720</strain>
    </source>
</reference>
<feature type="transmembrane region" description="Helical" evidence="1">
    <location>
        <begin position="60"/>
        <end position="83"/>
    </location>
</feature>
<keyword evidence="3" id="KW-1185">Reference proteome</keyword>
<proteinExistence type="predicted"/>
<evidence type="ECO:0000313" key="3">
    <source>
        <dbReference type="Proteomes" id="UP000560658"/>
    </source>
</evidence>
<accession>A0A840CUT0</accession>
<dbReference type="Proteomes" id="UP000560658">
    <property type="component" value="Unassembled WGS sequence"/>
</dbReference>
<keyword evidence="1" id="KW-0812">Transmembrane</keyword>
<keyword evidence="1" id="KW-1133">Transmembrane helix</keyword>
<protein>
    <submittedName>
        <fullName evidence="2">Uncharacterized protein</fullName>
    </submittedName>
</protein>
<evidence type="ECO:0000313" key="2">
    <source>
        <dbReference type="EMBL" id="MBB4043817.1"/>
    </source>
</evidence>
<dbReference type="AlphaFoldDB" id="A0A840CUT0"/>
<dbReference type="RefSeq" id="WP_044161504.1">
    <property type="nucleotide sequence ID" value="NZ_JACIER010000005.1"/>
</dbReference>
<comment type="caution">
    <text evidence="2">The sequence shown here is derived from an EMBL/GenBank/DDBJ whole genome shotgun (WGS) entry which is preliminary data.</text>
</comment>
<name>A0A840CUT0_9BACE</name>
<evidence type="ECO:0000256" key="1">
    <source>
        <dbReference type="SAM" id="Phobius"/>
    </source>
</evidence>
<dbReference type="EMBL" id="JACIER010000005">
    <property type="protein sequence ID" value="MBB4043817.1"/>
    <property type="molecule type" value="Genomic_DNA"/>
</dbReference>
<gene>
    <name evidence="2" type="ORF">GGR06_001603</name>
</gene>